<keyword evidence="3" id="KW-1185">Reference proteome</keyword>
<evidence type="ECO:0008006" key="4">
    <source>
        <dbReference type="Google" id="ProtNLM"/>
    </source>
</evidence>
<sequence>MVSMWLPIWYCTSFVLYLLFTAPAAHQHQHQHQTPHSHCSSIIPPTIRRYQWSDRPSSGPAI</sequence>
<evidence type="ECO:0000256" key="1">
    <source>
        <dbReference type="SAM" id="SignalP"/>
    </source>
</evidence>
<keyword evidence="1" id="KW-0732">Signal</keyword>
<dbReference type="Proteomes" id="UP000249829">
    <property type="component" value="Unassembled WGS sequence"/>
</dbReference>
<dbReference type="EMBL" id="KZ825104">
    <property type="protein sequence ID" value="PYI23873.1"/>
    <property type="molecule type" value="Genomic_DNA"/>
</dbReference>
<organism evidence="2 3">
    <name type="scientific">Aspergillus violaceofuscus (strain CBS 115571)</name>
    <dbReference type="NCBI Taxonomy" id="1450538"/>
    <lineage>
        <taxon>Eukaryota</taxon>
        <taxon>Fungi</taxon>
        <taxon>Dikarya</taxon>
        <taxon>Ascomycota</taxon>
        <taxon>Pezizomycotina</taxon>
        <taxon>Eurotiomycetes</taxon>
        <taxon>Eurotiomycetidae</taxon>
        <taxon>Eurotiales</taxon>
        <taxon>Aspergillaceae</taxon>
        <taxon>Aspergillus</taxon>
    </lineage>
</organism>
<protein>
    <recommendedName>
        <fullName evidence="4">Secreted peptide</fullName>
    </recommendedName>
</protein>
<feature type="signal peptide" evidence="1">
    <location>
        <begin position="1"/>
        <end position="27"/>
    </location>
</feature>
<feature type="chain" id="PRO_5016131680" description="Secreted peptide" evidence="1">
    <location>
        <begin position="28"/>
        <end position="62"/>
    </location>
</feature>
<proteinExistence type="predicted"/>
<reference evidence="2 3" key="1">
    <citation type="submission" date="2018-02" db="EMBL/GenBank/DDBJ databases">
        <title>The genomes of Aspergillus section Nigri reveals drivers in fungal speciation.</title>
        <authorList>
            <consortium name="DOE Joint Genome Institute"/>
            <person name="Vesth T.C."/>
            <person name="Nybo J."/>
            <person name="Theobald S."/>
            <person name="Brandl J."/>
            <person name="Frisvad J.C."/>
            <person name="Nielsen K.F."/>
            <person name="Lyhne E.K."/>
            <person name="Kogle M.E."/>
            <person name="Kuo A."/>
            <person name="Riley R."/>
            <person name="Clum A."/>
            <person name="Nolan M."/>
            <person name="Lipzen A."/>
            <person name="Salamov A."/>
            <person name="Henrissat B."/>
            <person name="Wiebenga A."/>
            <person name="De vries R.P."/>
            <person name="Grigoriev I.V."/>
            <person name="Mortensen U.H."/>
            <person name="Andersen M.R."/>
            <person name="Baker S.E."/>
        </authorList>
    </citation>
    <scope>NUCLEOTIDE SEQUENCE [LARGE SCALE GENOMIC DNA]</scope>
    <source>
        <strain evidence="2 3">CBS 115571</strain>
    </source>
</reference>
<evidence type="ECO:0000313" key="2">
    <source>
        <dbReference type="EMBL" id="PYI23873.1"/>
    </source>
</evidence>
<dbReference type="AlphaFoldDB" id="A0A2V5HQK6"/>
<accession>A0A2V5HQK6</accession>
<evidence type="ECO:0000313" key="3">
    <source>
        <dbReference type="Proteomes" id="UP000249829"/>
    </source>
</evidence>
<gene>
    <name evidence="2" type="ORF">BO99DRAFT_439697</name>
</gene>
<name>A0A2V5HQK6_ASPV1</name>